<protein>
    <submittedName>
        <fullName evidence="1">Uncharacterized protein</fullName>
    </submittedName>
</protein>
<dbReference type="AlphaFoldDB" id="A0A6A6THX6"/>
<organism evidence="1 2">
    <name type="scientific">Lophiostoma macrostomum CBS 122681</name>
    <dbReference type="NCBI Taxonomy" id="1314788"/>
    <lineage>
        <taxon>Eukaryota</taxon>
        <taxon>Fungi</taxon>
        <taxon>Dikarya</taxon>
        <taxon>Ascomycota</taxon>
        <taxon>Pezizomycotina</taxon>
        <taxon>Dothideomycetes</taxon>
        <taxon>Pleosporomycetidae</taxon>
        <taxon>Pleosporales</taxon>
        <taxon>Lophiostomataceae</taxon>
        <taxon>Lophiostoma</taxon>
    </lineage>
</organism>
<accession>A0A6A6THX6</accession>
<dbReference type="Proteomes" id="UP000799324">
    <property type="component" value="Unassembled WGS sequence"/>
</dbReference>
<dbReference type="EMBL" id="MU004311">
    <property type="protein sequence ID" value="KAF2658951.1"/>
    <property type="molecule type" value="Genomic_DNA"/>
</dbReference>
<proteinExistence type="predicted"/>
<reference evidence="1" key="1">
    <citation type="journal article" date="2020" name="Stud. Mycol.">
        <title>101 Dothideomycetes genomes: a test case for predicting lifestyles and emergence of pathogens.</title>
        <authorList>
            <person name="Haridas S."/>
            <person name="Albert R."/>
            <person name="Binder M."/>
            <person name="Bloem J."/>
            <person name="Labutti K."/>
            <person name="Salamov A."/>
            <person name="Andreopoulos B."/>
            <person name="Baker S."/>
            <person name="Barry K."/>
            <person name="Bills G."/>
            <person name="Bluhm B."/>
            <person name="Cannon C."/>
            <person name="Castanera R."/>
            <person name="Culley D."/>
            <person name="Daum C."/>
            <person name="Ezra D."/>
            <person name="Gonzalez J."/>
            <person name="Henrissat B."/>
            <person name="Kuo A."/>
            <person name="Liang C."/>
            <person name="Lipzen A."/>
            <person name="Lutzoni F."/>
            <person name="Magnuson J."/>
            <person name="Mondo S."/>
            <person name="Nolan M."/>
            <person name="Ohm R."/>
            <person name="Pangilinan J."/>
            <person name="Park H.-J."/>
            <person name="Ramirez L."/>
            <person name="Alfaro M."/>
            <person name="Sun H."/>
            <person name="Tritt A."/>
            <person name="Yoshinaga Y."/>
            <person name="Zwiers L.-H."/>
            <person name="Turgeon B."/>
            <person name="Goodwin S."/>
            <person name="Spatafora J."/>
            <person name="Crous P."/>
            <person name="Grigoriev I."/>
        </authorList>
    </citation>
    <scope>NUCLEOTIDE SEQUENCE</scope>
    <source>
        <strain evidence="1">CBS 122681</strain>
    </source>
</reference>
<evidence type="ECO:0000313" key="2">
    <source>
        <dbReference type="Proteomes" id="UP000799324"/>
    </source>
</evidence>
<keyword evidence="2" id="KW-1185">Reference proteome</keyword>
<sequence length="286" mass="31227">MESHDILLLEEGDPNSGFRTKNAPNEKARSVLVDEGNALVLRAALISVTHGDFTIGGDAATLLIFEFNYLSMKGSRRFTSGKIKLRFDNAKGDVKNRPIVDKIAPTGAFSINKTTSRRDIHQVLNAGINGEAIGIGPELGYLWETNVTKEKEHATRLAGVQRMLSEGSGRDDTVVWTLEEDPVRKQGIPSFLRSAVLLRRRADVPFYFTIDVTTGVDFEGRLRRLLGMDKRDPVDPVQVDGGTNLTELGIASLDPKAGDIDLENMKAIDIGKKADVIVATPLEVSG</sequence>
<name>A0A6A6THX6_9PLEO</name>
<gene>
    <name evidence="1" type="ORF">K491DRAFT_713194</name>
</gene>
<dbReference type="OrthoDB" id="3796612at2759"/>
<evidence type="ECO:0000313" key="1">
    <source>
        <dbReference type="EMBL" id="KAF2658951.1"/>
    </source>
</evidence>